<evidence type="ECO:0000256" key="8">
    <source>
        <dbReference type="ARBA" id="ARBA00022824"/>
    </source>
</evidence>
<dbReference type="AlphaFoldDB" id="A0AAV1YUI6"/>
<dbReference type="EMBL" id="CAXIEN010000005">
    <property type="protein sequence ID" value="CAL1262529.1"/>
    <property type="molecule type" value="Genomic_DNA"/>
</dbReference>
<comment type="subcellular location">
    <subcellularLocation>
        <location evidence="4">Endoplasmic reticulum membrane</location>
        <topology evidence="4">Peripheral membrane protein</topology>
    </subcellularLocation>
    <subcellularLocation>
        <location evidence="3">Microsome membrane</location>
        <topology evidence="3">Peripheral membrane protein</topology>
    </subcellularLocation>
</comment>
<evidence type="ECO:0000256" key="13">
    <source>
        <dbReference type="ARBA" id="ARBA00023136"/>
    </source>
</evidence>
<protein>
    <recommendedName>
        <fullName evidence="16">Cytochrome P450</fullName>
    </recommendedName>
</protein>
<evidence type="ECO:0000256" key="9">
    <source>
        <dbReference type="ARBA" id="ARBA00022848"/>
    </source>
</evidence>
<dbReference type="GO" id="GO:0020037">
    <property type="term" value="F:heme binding"/>
    <property type="evidence" value="ECO:0007669"/>
    <property type="project" value="InterPro"/>
</dbReference>
<keyword evidence="12" id="KW-0503">Monooxygenase</keyword>
<comment type="caution">
    <text evidence="14">The sequence shown here is derived from an EMBL/GenBank/DDBJ whole genome shotgun (WGS) entry which is preliminary data.</text>
</comment>
<keyword evidence="15" id="KW-1185">Reference proteome</keyword>
<accession>A0AAV1YUI6</accession>
<dbReference type="Gene3D" id="1.10.630.10">
    <property type="entry name" value="Cytochrome P450"/>
    <property type="match status" value="1"/>
</dbReference>
<dbReference type="PANTHER" id="PTHR24300">
    <property type="entry name" value="CYTOCHROME P450 508A4-RELATED"/>
    <property type="match status" value="1"/>
</dbReference>
<name>A0AAV1YUI6_9ARAC</name>
<keyword evidence="8" id="KW-0256">Endoplasmic reticulum</keyword>
<evidence type="ECO:0000256" key="1">
    <source>
        <dbReference type="ARBA" id="ARBA00001971"/>
    </source>
</evidence>
<sequence length="499" mass="57233">MELITALLIGSLCLLVYLFLSGRKGKTLPGPYGLPLVGYIPFMSSKPYLDLQELAKTYGSVFSLHLGSQHCIILDDYQSTKDAFAQDAFLGRPPENPFDLRKATLETGAFNGLPWKEQRRFSLQMLKDLGFGKSHLEDMIKEEIHDLLDHLGKSNGQPVEVKPVLAPSMSNNIASLVFGKRLKYEDPVRKMLDKSLTESANAAGQVTWQLFFPWLARVAKFLRLGNEGIIAQLLKDTRDYTLKEIEEHERTLDPNNLRDYIDGYLVEIGKRNDPAFCKEVLEDMIGTFFGAGSETVRLSVNWLVLTMAARQDIQKKVQQEIDNVIGTERLPSWDDHKKMPFTEATIMELMRWRTIVPINILRYTLWDTELNGFFIPKDSYVLANLWSIHHNPKYWGEDAEEFRPERFLTEDRNEVIKSEYFIPFSIVHFVIMDKSSEKQVSDRVQANLMPARTEVFLYFTAILQKFDISLPEGAKPDFYGQLGIGLGPKPYKVSLKKRF</sequence>
<keyword evidence="13" id="KW-0472">Membrane</keyword>
<dbReference type="GO" id="GO:0016712">
    <property type="term" value="F:oxidoreductase activity, acting on paired donors, with incorporation or reduction of molecular oxygen, reduced flavin or flavoprotein as one donor, and incorporation of one atom of oxygen"/>
    <property type="evidence" value="ECO:0007669"/>
    <property type="project" value="TreeGrafter"/>
</dbReference>
<keyword evidence="10" id="KW-0560">Oxidoreductase</keyword>
<comment type="cofactor">
    <cofactor evidence="1">
        <name>heme</name>
        <dbReference type="ChEBI" id="CHEBI:30413"/>
    </cofactor>
</comment>
<keyword evidence="6" id="KW-0349">Heme</keyword>
<keyword evidence="9" id="KW-0492">Microsome</keyword>
<dbReference type="Proteomes" id="UP001497382">
    <property type="component" value="Unassembled WGS sequence"/>
</dbReference>
<keyword evidence="7" id="KW-0479">Metal-binding</keyword>
<evidence type="ECO:0000313" key="15">
    <source>
        <dbReference type="Proteomes" id="UP001497382"/>
    </source>
</evidence>
<evidence type="ECO:0000256" key="2">
    <source>
        <dbReference type="ARBA" id="ARBA00003690"/>
    </source>
</evidence>
<evidence type="ECO:0000256" key="3">
    <source>
        <dbReference type="ARBA" id="ARBA00004174"/>
    </source>
</evidence>
<dbReference type="PANTHER" id="PTHR24300:SF375">
    <property type="entry name" value="CYTOCHROME P450 FAMILY"/>
    <property type="match status" value="1"/>
</dbReference>
<evidence type="ECO:0000256" key="12">
    <source>
        <dbReference type="ARBA" id="ARBA00023033"/>
    </source>
</evidence>
<reference evidence="14 15" key="1">
    <citation type="submission" date="2024-04" db="EMBL/GenBank/DDBJ databases">
        <authorList>
            <person name="Rising A."/>
            <person name="Reimegard J."/>
            <person name="Sonavane S."/>
            <person name="Akerstrom W."/>
            <person name="Nylinder S."/>
            <person name="Hedman E."/>
            <person name="Kallberg Y."/>
        </authorList>
    </citation>
    <scope>NUCLEOTIDE SEQUENCE [LARGE SCALE GENOMIC DNA]</scope>
</reference>
<proteinExistence type="inferred from homology"/>
<evidence type="ECO:0000256" key="10">
    <source>
        <dbReference type="ARBA" id="ARBA00023002"/>
    </source>
</evidence>
<dbReference type="PRINTS" id="PR00463">
    <property type="entry name" value="EP450I"/>
</dbReference>
<keyword evidence="11" id="KW-0408">Iron</keyword>
<dbReference type="GO" id="GO:0005506">
    <property type="term" value="F:iron ion binding"/>
    <property type="evidence" value="ECO:0007669"/>
    <property type="project" value="InterPro"/>
</dbReference>
<dbReference type="GO" id="GO:0006082">
    <property type="term" value="P:organic acid metabolic process"/>
    <property type="evidence" value="ECO:0007669"/>
    <property type="project" value="TreeGrafter"/>
</dbReference>
<evidence type="ECO:0000256" key="11">
    <source>
        <dbReference type="ARBA" id="ARBA00023004"/>
    </source>
</evidence>
<dbReference type="InterPro" id="IPR036396">
    <property type="entry name" value="Cyt_P450_sf"/>
</dbReference>
<dbReference type="InterPro" id="IPR050182">
    <property type="entry name" value="Cytochrome_P450_fam2"/>
</dbReference>
<evidence type="ECO:0000256" key="7">
    <source>
        <dbReference type="ARBA" id="ARBA00022723"/>
    </source>
</evidence>
<evidence type="ECO:0000256" key="4">
    <source>
        <dbReference type="ARBA" id="ARBA00004406"/>
    </source>
</evidence>
<dbReference type="InterPro" id="IPR002401">
    <property type="entry name" value="Cyt_P450_E_grp-I"/>
</dbReference>
<gene>
    <name evidence="14" type="ORF">LARSCL_LOCUS1033</name>
</gene>
<comment type="function">
    <text evidence="2">May be involved in the metabolism of insect hormones and in the breakdown of synthetic insecticides.</text>
</comment>
<evidence type="ECO:0000256" key="5">
    <source>
        <dbReference type="ARBA" id="ARBA00010617"/>
    </source>
</evidence>
<dbReference type="InterPro" id="IPR001128">
    <property type="entry name" value="Cyt_P450"/>
</dbReference>
<evidence type="ECO:0000256" key="6">
    <source>
        <dbReference type="ARBA" id="ARBA00022617"/>
    </source>
</evidence>
<evidence type="ECO:0008006" key="16">
    <source>
        <dbReference type="Google" id="ProtNLM"/>
    </source>
</evidence>
<dbReference type="GO" id="GO:0005789">
    <property type="term" value="C:endoplasmic reticulum membrane"/>
    <property type="evidence" value="ECO:0007669"/>
    <property type="project" value="UniProtKB-SubCell"/>
</dbReference>
<dbReference type="FunFam" id="1.10.630.10:FF:000238">
    <property type="entry name" value="Cytochrome P450 2A6"/>
    <property type="match status" value="1"/>
</dbReference>
<evidence type="ECO:0000313" key="14">
    <source>
        <dbReference type="EMBL" id="CAL1262529.1"/>
    </source>
</evidence>
<dbReference type="GO" id="GO:0006805">
    <property type="term" value="P:xenobiotic metabolic process"/>
    <property type="evidence" value="ECO:0007669"/>
    <property type="project" value="TreeGrafter"/>
</dbReference>
<dbReference type="SUPFAM" id="SSF48264">
    <property type="entry name" value="Cytochrome P450"/>
    <property type="match status" value="1"/>
</dbReference>
<comment type="similarity">
    <text evidence="5">Belongs to the cytochrome P450 family.</text>
</comment>
<organism evidence="14 15">
    <name type="scientific">Larinioides sclopetarius</name>
    <dbReference type="NCBI Taxonomy" id="280406"/>
    <lineage>
        <taxon>Eukaryota</taxon>
        <taxon>Metazoa</taxon>
        <taxon>Ecdysozoa</taxon>
        <taxon>Arthropoda</taxon>
        <taxon>Chelicerata</taxon>
        <taxon>Arachnida</taxon>
        <taxon>Araneae</taxon>
        <taxon>Araneomorphae</taxon>
        <taxon>Entelegynae</taxon>
        <taxon>Araneoidea</taxon>
        <taxon>Araneidae</taxon>
        <taxon>Larinioides</taxon>
    </lineage>
</organism>
<dbReference type="Pfam" id="PF00067">
    <property type="entry name" value="p450"/>
    <property type="match status" value="1"/>
</dbReference>